<dbReference type="Proteomes" id="UP000320390">
    <property type="component" value="Chromosome"/>
</dbReference>
<proteinExistence type="predicted"/>
<dbReference type="AlphaFoldDB" id="A0A518EL55"/>
<reference evidence="1 2" key="1">
    <citation type="submission" date="2019-02" db="EMBL/GenBank/DDBJ databases">
        <title>Deep-cultivation of Planctomycetes and their phenomic and genomic characterization uncovers novel biology.</title>
        <authorList>
            <person name="Wiegand S."/>
            <person name="Jogler M."/>
            <person name="Boedeker C."/>
            <person name="Pinto D."/>
            <person name="Vollmers J."/>
            <person name="Rivas-Marin E."/>
            <person name="Kohn T."/>
            <person name="Peeters S.H."/>
            <person name="Heuer A."/>
            <person name="Rast P."/>
            <person name="Oberbeckmann S."/>
            <person name="Bunk B."/>
            <person name="Jeske O."/>
            <person name="Meyerdierks A."/>
            <person name="Storesund J.E."/>
            <person name="Kallscheuer N."/>
            <person name="Luecker S."/>
            <person name="Lage O.M."/>
            <person name="Pohl T."/>
            <person name="Merkel B.J."/>
            <person name="Hornburger P."/>
            <person name="Mueller R.-W."/>
            <person name="Bruemmer F."/>
            <person name="Labrenz M."/>
            <person name="Spormann A.M."/>
            <person name="Op den Camp H."/>
            <person name="Overmann J."/>
            <person name="Amann R."/>
            <person name="Jetten M.S.M."/>
            <person name="Mascher T."/>
            <person name="Medema M.H."/>
            <person name="Devos D.P."/>
            <person name="Kaster A.-K."/>
            <person name="Ovreas L."/>
            <person name="Rohde M."/>
            <person name="Galperin M.Y."/>
            <person name="Jogler C."/>
        </authorList>
    </citation>
    <scope>NUCLEOTIDE SEQUENCE [LARGE SCALE GENOMIC DNA]</scope>
    <source>
        <strain evidence="1 2">Poly30</strain>
    </source>
</reference>
<evidence type="ECO:0000313" key="2">
    <source>
        <dbReference type="Proteomes" id="UP000320390"/>
    </source>
</evidence>
<dbReference type="EMBL" id="CP036434">
    <property type="protein sequence ID" value="QDV04818.1"/>
    <property type="molecule type" value="Genomic_DNA"/>
</dbReference>
<evidence type="ECO:0000313" key="1">
    <source>
        <dbReference type="EMBL" id="QDV04818.1"/>
    </source>
</evidence>
<gene>
    <name evidence="1" type="ORF">Poly30_03120</name>
</gene>
<name>A0A518EL55_9BACT</name>
<protein>
    <submittedName>
        <fullName evidence="1">Uncharacterized protein</fullName>
    </submittedName>
</protein>
<sequence length="233" mass="26149">MALALLASHSGFALPARDSQNSHVDPLVKINADVMVEGYLDSLESLVETSKRGSQWRAFSLVSDLRSQWLRVKLTSELRSDLVASAESLLQRIEQGRIDVFDVELLRLEVVNARLSDGIASFVARARAEEWSEEVFESAVLRWLHGTEIFDDAPEPDSYRARVIAALEFSLLTSSGTEAAAGGLSVEMLRLRLAIAIRRFEIARNRGDITALEFSRMQRMAIIRVRRITEDNF</sequence>
<keyword evidence="2" id="KW-1185">Reference proteome</keyword>
<dbReference type="RefSeq" id="WP_145194261.1">
    <property type="nucleotide sequence ID" value="NZ_CP036434.1"/>
</dbReference>
<accession>A0A518EL55</accession>
<organism evidence="1 2">
    <name type="scientific">Saltatorellus ferox</name>
    <dbReference type="NCBI Taxonomy" id="2528018"/>
    <lineage>
        <taxon>Bacteria</taxon>
        <taxon>Pseudomonadati</taxon>
        <taxon>Planctomycetota</taxon>
        <taxon>Planctomycetia</taxon>
        <taxon>Planctomycetia incertae sedis</taxon>
        <taxon>Saltatorellus</taxon>
    </lineage>
</organism>